<feature type="domain" description="Glycosyltransferase subfamily 4-like N-terminal" evidence="3">
    <location>
        <begin position="61"/>
        <end position="238"/>
    </location>
</feature>
<protein>
    <submittedName>
        <fullName evidence="4">Colanic acid biosynthesis glycosyl transferase</fullName>
    </submittedName>
</protein>
<evidence type="ECO:0000259" key="2">
    <source>
        <dbReference type="Pfam" id="PF00534"/>
    </source>
</evidence>
<dbReference type="STRING" id="309807.SRU_0620"/>
<dbReference type="HOGENOM" id="CLU_009583_11_0_10"/>
<keyword evidence="4" id="KW-0808">Transferase</keyword>
<evidence type="ECO:0000313" key="4">
    <source>
        <dbReference type="EMBL" id="ABC45543.1"/>
    </source>
</evidence>
<dbReference type="OrthoDB" id="9811902at2"/>
<sequence>MTPWRSTRSGFDCASGSRGGTLVDPNRRDFHTEVGVPKFMSNAPSLLFINQHYAPDLASTAQHLTDLAEHLVEEGFEVHVLCSRGHYLSGEMDVPAEEMRNGVHVHRVRTTAFGRETTVGRIADYASFFLQVLWRLLKGPRYDAVVSLTTPPLLPVAMAVANLLRGQTYGIWSMDLHPEAEQAVGMIESDGPLGQLLQRLADWSYRQAAFTVDLGPYMKARIRDKGVSEKHLHTIPVWNKKNEVYPIPEEENPLVDEVGLEDEFVVMYSGNAGIGHRFDEVLGAARRLDGHPDIHFLFVGRGPRREEIESFAESRDLSNFTYLDYFPRDQIKYSLSLADVHLLTLRRSFAGIAVPGKLYGILAAGRPVLMVGPEASDSAATIQRQEVGRVVDPGQYNGNGAATDAVVETIGTLYENPERRDVLGERGREVFLERFEQEQCCDQWATLLRKEVGAP</sequence>
<reference evidence="4 5" key="1">
    <citation type="journal article" date="2005" name="Proc. Natl. Acad. Sci. U.S.A.">
        <title>The genome of Salinibacter ruber: convergence and gene exchange among hyperhalophilic bacteria and archaea.</title>
        <authorList>
            <person name="Mongodin E.F."/>
            <person name="Nelson K.E."/>
            <person name="Daugherty S."/>
            <person name="Deboy R.T."/>
            <person name="Wister J."/>
            <person name="Khouri H."/>
            <person name="Weidman J."/>
            <person name="Walsh D.A."/>
            <person name="Papke R.T."/>
            <person name="Sanchez Perez G."/>
            <person name="Sharma A.K."/>
            <person name="Nesbo C.L."/>
            <person name="MacLeod D."/>
            <person name="Bapteste E."/>
            <person name="Doolittle W.F."/>
            <person name="Charlebois R.L."/>
            <person name="Legault B."/>
            <person name="Rodriguez-Valera F."/>
        </authorList>
    </citation>
    <scope>NUCLEOTIDE SEQUENCE [LARGE SCALE GENOMIC DNA]</scope>
    <source>
        <strain evidence="5">DSM 13855 / CECT 5946 / M31</strain>
    </source>
</reference>
<keyword evidence="5" id="KW-1185">Reference proteome</keyword>
<dbReference type="AlphaFoldDB" id="Q2S4X0"/>
<dbReference type="eggNOG" id="COG0438">
    <property type="taxonomic scope" value="Bacteria"/>
</dbReference>
<feature type="region of interest" description="Disordered" evidence="1">
    <location>
        <begin position="1"/>
        <end position="20"/>
    </location>
</feature>
<name>Q2S4X0_SALRD</name>
<dbReference type="InterPro" id="IPR001296">
    <property type="entry name" value="Glyco_trans_1"/>
</dbReference>
<dbReference type="GO" id="GO:0016757">
    <property type="term" value="F:glycosyltransferase activity"/>
    <property type="evidence" value="ECO:0007669"/>
    <property type="project" value="InterPro"/>
</dbReference>
<evidence type="ECO:0000256" key="1">
    <source>
        <dbReference type="SAM" id="MobiDB-lite"/>
    </source>
</evidence>
<dbReference type="SUPFAM" id="SSF53756">
    <property type="entry name" value="UDP-Glycosyltransferase/glycogen phosphorylase"/>
    <property type="match status" value="1"/>
</dbReference>
<evidence type="ECO:0000259" key="3">
    <source>
        <dbReference type="Pfam" id="PF13579"/>
    </source>
</evidence>
<dbReference type="CAZy" id="GT4">
    <property type="family name" value="Glycosyltransferase Family 4"/>
</dbReference>
<evidence type="ECO:0000313" key="5">
    <source>
        <dbReference type="Proteomes" id="UP000008674"/>
    </source>
</evidence>
<gene>
    <name evidence="4" type="ordered locus">SRU_0620</name>
</gene>
<dbReference type="Pfam" id="PF13579">
    <property type="entry name" value="Glyco_trans_4_4"/>
    <property type="match status" value="1"/>
</dbReference>
<dbReference type="Pfam" id="PF00534">
    <property type="entry name" value="Glycos_transf_1"/>
    <property type="match status" value="1"/>
</dbReference>
<dbReference type="Proteomes" id="UP000008674">
    <property type="component" value="Chromosome"/>
</dbReference>
<dbReference type="CDD" id="cd03794">
    <property type="entry name" value="GT4_WbuB-like"/>
    <property type="match status" value="1"/>
</dbReference>
<organism evidence="4 5">
    <name type="scientific">Salinibacter ruber (strain DSM 13855 / M31)</name>
    <dbReference type="NCBI Taxonomy" id="309807"/>
    <lineage>
        <taxon>Bacteria</taxon>
        <taxon>Pseudomonadati</taxon>
        <taxon>Rhodothermota</taxon>
        <taxon>Rhodothermia</taxon>
        <taxon>Rhodothermales</taxon>
        <taxon>Salinibacteraceae</taxon>
        <taxon>Salinibacter</taxon>
    </lineage>
</organism>
<feature type="domain" description="Glycosyl transferase family 1" evidence="2">
    <location>
        <begin position="261"/>
        <end position="429"/>
    </location>
</feature>
<dbReference type="Gene3D" id="3.40.50.2000">
    <property type="entry name" value="Glycogen Phosphorylase B"/>
    <property type="match status" value="2"/>
</dbReference>
<proteinExistence type="predicted"/>
<dbReference type="EMBL" id="CP000159">
    <property type="protein sequence ID" value="ABC45543.1"/>
    <property type="molecule type" value="Genomic_DNA"/>
</dbReference>
<dbReference type="PANTHER" id="PTHR12526">
    <property type="entry name" value="GLYCOSYLTRANSFERASE"/>
    <property type="match status" value="1"/>
</dbReference>
<dbReference type="PANTHER" id="PTHR12526:SF622">
    <property type="entry name" value="GLYCOSYLTRANSFERASE (GROUP I)"/>
    <property type="match status" value="1"/>
</dbReference>
<dbReference type="InterPro" id="IPR028098">
    <property type="entry name" value="Glyco_trans_4-like_N"/>
</dbReference>
<dbReference type="EnsemblBacteria" id="ABC45543">
    <property type="protein sequence ID" value="ABC45543"/>
    <property type="gene ID" value="SRU_0620"/>
</dbReference>
<accession>Q2S4X0</accession>
<dbReference type="KEGG" id="sru:SRU_0620"/>